<dbReference type="STRING" id="1206466.K0KGX8"/>
<dbReference type="AlphaFoldDB" id="K0KGX8"/>
<dbReference type="HOGENOM" id="CLU_647347_0_0_1"/>
<sequence>MSISIEEAKNLTQSYNNENARPVPPTPPPRRRPVPELESKSNSIIKDDIEENYTISKIRLSNPNLQPLSSNEIQHLKKNGRHSIQALPTIPSSKSSEFLTRHHSFGSNENKSIFRSRSLLRSGTKQKLESSSNSQDFWKYHILEFGNGLYLTCNPDSKHIYCRNAPGFYIEIQYPTLQSGRKDSTGKNGFRMVFKNQVDGDVFSTVTMEGDKFEINLLSRYYLTEDGTLEIKEGDVQSYHHKTKNIDLKELQGKYIESQSKLVRYELEDINKDKWYLGSIPQFKSATKLKNKRYIYFHEPKGKILACFRPQEVRAKKKLIKKFNRSLQSGSNGFYYDENNSDDTSGSSETIYYSPGDGVFQQDPPDDSPNDVKLGWITIYDDFNKLKIPGMWEITLGFTLAAGFSQILEENRNVKRFST</sequence>
<dbReference type="InParanoid" id="K0KGX8"/>
<organism evidence="2 3">
    <name type="scientific">Wickerhamomyces ciferrii (strain ATCC 14091 / BCRC 22168 / CBS 111 / JCM 3599 / NBRC 0793 / NRRL Y-1031 F-60-10)</name>
    <name type="common">Yeast</name>
    <name type="synonym">Pichia ciferrii</name>
    <dbReference type="NCBI Taxonomy" id="1206466"/>
    <lineage>
        <taxon>Eukaryota</taxon>
        <taxon>Fungi</taxon>
        <taxon>Dikarya</taxon>
        <taxon>Ascomycota</taxon>
        <taxon>Saccharomycotina</taxon>
        <taxon>Saccharomycetes</taxon>
        <taxon>Phaffomycetales</taxon>
        <taxon>Wickerhamomycetaceae</taxon>
        <taxon>Wickerhamomyces</taxon>
    </lineage>
</organism>
<protein>
    <submittedName>
        <fullName evidence="2">Uncharacterized protein</fullName>
    </submittedName>
</protein>
<feature type="compositionally biased region" description="Polar residues" evidence="1">
    <location>
        <begin position="10"/>
        <end position="19"/>
    </location>
</feature>
<evidence type="ECO:0000313" key="2">
    <source>
        <dbReference type="EMBL" id="CCH40649.1"/>
    </source>
</evidence>
<reference evidence="2 3" key="1">
    <citation type="journal article" date="2012" name="Eukaryot. Cell">
        <title>Draft genome sequence of Wickerhamomyces ciferrii NRRL Y-1031 F-60-10.</title>
        <authorList>
            <person name="Schneider J."/>
            <person name="Andrea H."/>
            <person name="Blom J."/>
            <person name="Jaenicke S."/>
            <person name="Ruckert C."/>
            <person name="Schorsch C."/>
            <person name="Szczepanowski R."/>
            <person name="Farwick M."/>
            <person name="Goesmann A."/>
            <person name="Puhler A."/>
            <person name="Schaffer S."/>
            <person name="Tauch A."/>
            <person name="Kohler T."/>
            <person name="Brinkrolf K."/>
        </authorList>
    </citation>
    <scope>NUCLEOTIDE SEQUENCE [LARGE SCALE GENOMIC DNA]</scope>
    <source>
        <strain evidence="3">ATCC 14091 / BCRC 22168 / CBS 111 / JCM 3599 / NBRC 0793 / NRRL Y-1031 F-60-10</strain>
    </source>
</reference>
<gene>
    <name evidence="2" type="ORF">BN7_183</name>
</gene>
<proteinExistence type="predicted"/>
<evidence type="ECO:0000256" key="1">
    <source>
        <dbReference type="SAM" id="MobiDB-lite"/>
    </source>
</evidence>
<keyword evidence="3" id="KW-1185">Reference proteome</keyword>
<dbReference type="Proteomes" id="UP000009328">
    <property type="component" value="Unassembled WGS sequence"/>
</dbReference>
<accession>K0KGX8</accession>
<name>K0KGX8_WICCF</name>
<dbReference type="eggNOG" id="ENOG502S7DH">
    <property type="taxonomic scope" value="Eukaryota"/>
</dbReference>
<feature type="region of interest" description="Disordered" evidence="1">
    <location>
        <begin position="1"/>
        <end position="43"/>
    </location>
</feature>
<dbReference type="EMBL" id="CAIF01000002">
    <property type="protein sequence ID" value="CCH40649.1"/>
    <property type="molecule type" value="Genomic_DNA"/>
</dbReference>
<comment type="caution">
    <text evidence="2">The sequence shown here is derived from an EMBL/GenBank/DDBJ whole genome shotgun (WGS) entry which is preliminary data.</text>
</comment>
<evidence type="ECO:0000313" key="3">
    <source>
        <dbReference type="Proteomes" id="UP000009328"/>
    </source>
</evidence>